<dbReference type="EMBL" id="KI669561">
    <property type="protein sequence ID" value="ETN24361.1"/>
    <property type="molecule type" value="Genomic_DNA"/>
</dbReference>
<evidence type="ECO:0000313" key="3">
    <source>
        <dbReference type="Proteomes" id="UP000018817"/>
    </source>
</evidence>
<gene>
    <name evidence="2" type="ORF">PPTG_20785</name>
</gene>
<name>W2RGM1_PHYN3</name>
<proteinExistence type="predicted"/>
<dbReference type="GeneID" id="20189384"/>
<protein>
    <submittedName>
        <fullName evidence="2">Uncharacterized protein</fullName>
    </submittedName>
</protein>
<dbReference type="VEuPathDB" id="FungiDB:PPTG_20785"/>
<dbReference type="RefSeq" id="XP_008891232.1">
    <property type="nucleotide sequence ID" value="XM_008892984.1"/>
</dbReference>
<feature type="compositionally biased region" description="Polar residues" evidence="1">
    <location>
        <begin position="8"/>
        <end position="18"/>
    </location>
</feature>
<accession>W2RGM1</accession>
<dbReference type="Proteomes" id="UP000018817">
    <property type="component" value="Unassembled WGS sequence"/>
</dbReference>
<dbReference type="AlphaFoldDB" id="W2RGM1"/>
<sequence>MFIRGYGWNQTVSDPSETSDVELNRGDMVLRSGTPEISALAKHDYACCDAEPRGMAQQ</sequence>
<evidence type="ECO:0000313" key="2">
    <source>
        <dbReference type="EMBL" id="ETN24361.1"/>
    </source>
</evidence>
<feature type="region of interest" description="Disordered" evidence="1">
    <location>
        <begin position="1"/>
        <end position="20"/>
    </location>
</feature>
<organism evidence="2 3">
    <name type="scientific">Phytophthora nicotianae (strain INRA-310)</name>
    <name type="common">Phytophthora parasitica</name>
    <dbReference type="NCBI Taxonomy" id="761204"/>
    <lineage>
        <taxon>Eukaryota</taxon>
        <taxon>Sar</taxon>
        <taxon>Stramenopiles</taxon>
        <taxon>Oomycota</taxon>
        <taxon>Peronosporomycetes</taxon>
        <taxon>Peronosporales</taxon>
        <taxon>Peronosporaceae</taxon>
        <taxon>Phytophthora</taxon>
    </lineage>
</organism>
<reference evidence="3" key="1">
    <citation type="submission" date="2011-12" db="EMBL/GenBank/DDBJ databases">
        <authorList>
            <consortium name="The Broad Institute Genome Sequencing Platform"/>
            <person name="Russ C."/>
            <person name="Tyler B."/>
            <person name="Panabieres F."/>
            <person name="Shan W."/>
            <person name="Tripathy S."/>
            <person name="Grunwald N."/>
            <person name="Machado M."/>
            <person name="Young S.K."/>
            <person name="Zeng Q."/>
            <person name="Gargeya S."/>
            <person name="Fitzgerald M."/>
            <person name="Haas B."/>
            <person name="Abouelleil A."/>
            <person name="Alvarado L."/>
            <person name="Arachchi H.M."/>
            <person name="Berlin A."/>
            <person name="Chapman S.B."/>
            <person name="Gearin G."/>
            <person name="Goldberg J."/>
            <person name="Griggs A."/>
            <person name="Gujja S."/>
            <person name="Hansen M."/>
            <person name="Heiman D."/>
            <person name="Howarth C."/>
            <person name="Larimer J."/>
            <person name="Lui A."/>
            <person name="MacDonald P.J.P."/>
            <person name="McCowen C."/>
            <person name="Montmayeur A."/>
            <person name="Murphy C."/>
            <person name="Neiman D."/>
            <person name="Pearson M."/>
            <person name="Priest M."/>
            <person name="Roberts A."/>
            <person name="Saif S."/>
            <person name="Shea T."/>
            <person name="Sisk P."/>
            <person name="Stolte C."/>
            <person name="Sykes S."/>
            <person name="Wortman J."/>
            <person name="Nusbaum C."/>
            <person name="Birren B."/>
        </authorList>
    </citation>
    <scope>NUCLEOTIDE SEQUENCE [LARGE SCALE GENOMIC DNA]</scope>
    <source>
        <strain evidence="3">INRA-310</strain>
    </source>
</reference>
<reference evidence="2 3" key="2">
    <citation type="submission" date="2013-11" db="EMBL/GenBank/DDBJ databases">
        <title>The Genome Sequence of Phytophthora parasitica INRA-310.</title>
        <authorList>
            <consortium name="The Broad Institute Genomics Platform"/>
            <person name="Russ C."/>
            <person name="Tyler B."/>
            <person name="Panabieres F."/>
            <person name="Shan W."/>
            <person name="Tripathy S."/>
            <person name="Grunwald N."/>
            <person name="Machado M."/>
            <person name="Johnson C.S."/>
            <person name="Arredondo F."/>
            <person name="Hong C."/>
            <person name="Coffey M."/>
            <person name="Young S.K."/>
            <person name="Zeng Q."/>
            <person name="Gargeya S."/>
            <person name="Fitzgerald M."/>
            <person name="Abouelleil A."/>
            <person name="Alvarado L."/>
            <person name="Chapman S.B."/>
            <person name="Gainer-Dewar J."/>
            <person name="Goldberg J."/>
            <person name="Griggs A."/>
            <person name="Gujja S."/>
            <person name="Hansen M."/>
            <person name="Howarth C."/>
            <person name="Imamovic A."/>
            <person name="Ireland A."/>
            <person name="Larimer J."/>
            <person name="McCowan C."/>
            <person name="Murphy C."/>
            <person name="Pearson M."/>
            <person name="Poon T.W."/>
            <person name="Priest M."/>
            <person name="Roberts A."/>
            <person name="Saif S."/>
            <person name="Shea T."/>
            <person name="Sykes S."/>
            <person name="Wortman J."/>
            <person name="Nusbaum C."/>
            <person name="Birren B."/>
        </authorList>
    </citation>
    <scope>NUCLEOTIDE SEQUENCE [LARGE SCALE GENOMIC DNA]</scope>
    <source>
        <strain evidence="2 3">INRA-310</strain>
    </source>
</reference>
<evidence type="ECO:0000256" key="1">
    <source>
        <dbReference type="SAM" id="MobiDB-lite"/>
    </source>
</evidence>